<dbReference type="Proteomes" id="UP000720189">
    <property type="component" value="Unassembled WGS sequence"/>
</dbReference>
<dbReference type="EMBL" id="JAGMUX010000007">
    <property type="protein sequence ID" value="KAH7254256.1"/>
    <property type="molecule type" value="Genomic_DNA"/>
</dbReference>
<comment type="caution">
    <text evidence="1">The sequence shown here is derived from an EMBL/GenBank/DDBJ whole genome shotgun (WGS) entry which is preliminary data.</text>
</comment>
<name>A0A9P9HBK3_FUSRE</name>
<dbReference type="GeneID" id="70229342"/>
<dbReference type="AlphaFoldDB" id="A0A9P9HBK3"/>
<reference evidence="1" key="1">
    <citation type="journal article" date="2021" name="Nat. Commun.">
        <title>Genetic determinants of endophytism in the Arabidopsis root mycobiome.</title>
        <authorList>
            <person name="Mesny F."/>
            <person name="Miyauchi S."/>
            <person name="Thiergart T."/>
            <person name="Pickel B."/>
            <person name="Atanasova L."/>
            <person name="Karlsson M."/>
            <person name="Huettel B."/>
            <person name="Barry K.W."/>
            <person name="Haridas S."/>
            <person name="Chen C."/>
            <person name="Bauer D."/>
            <person name="Andreopoulos W."/>
            <person name="Pangilinan J."/>
            <person name="LaButti K."/>
            <person name="Riley R."/>
            <person name="Lipzen A."/>
            <person name="Clum A."/>
            <person name="Drula E."/>
            <person name="Henrissat B."/>
            <person name="Kohler A."/>
            <person name="Grigoriev I.V."/>
            <person name="Martin F.M."/>
            <person name="Hacquard S."/>
        </authorList>
    </citation>
    <scope>NUCLEOTIDE SEQUENCE</scope>
    <source>
        <strain evidence="1">MPI-CAGE-AT-0023</strain>
    </source>
</reference>
<proteinExistence type="predicted"/>
<protein>
    <submittedName>
        <fullName evidence="1">Uncharacterized protein</fullName>
    </submittedName>
</protein>
<accession>A0A9P9HBK3</accession>
<dbReference type="OrthoDB" id="5098606at2759"/>
<organism evidence="1 2">
    <name type="scientific">Fusarium redolens</name>
    <dbReference type="NCBI Taxonomy" id="48865"/>
    <lineage>
        <taxon>Eukaryota</taxon>
        <taxon>Fungi</taxon>
        <taxon>Dikarya</taxon>
        <taxon>Ascomycota</taxon>
        <taxon>Pezizomycotina</taxon>
        <taxon>Sordariomycetes</taxon>
        <taxon>Hypocreomycetidae</taxon>
        <taxon>Hypocreales</taxon>
        <taxon>Nectriaceae</taxon>
        <taxon>Fusarium</taxon>
        <taxon>Fusarium redolens species complex</taxon>
    </lineage>
</organism>
<evidence type="ECO:0000313" key="2">
    <source>
        <dbReference type="Proteomes" id="UP000720189"/>
    </source>
</evidence>
<dbReference type="RefSeq" id="XP_046050503.1">
    <property type="nucleotide sequence ID" value="XM_046199388.1"/>
</dbReference>
<gene>
    <name evidence="1" type="ORF">BKA55DRAFT_689756</name>
</gene>
<evidence type="ECO:0000313" key="1">
    <source>
        <dbReference type="EMBL" id="KAH7254256.1"/>
    </source>
</evidence>
<sequence length="641" mass="71977">MDYIREWSQPRTADGSSDLSVCHAIIPRNIPSDEGTWLGILEDVVRPGVEVVFVGSHLMKHLAQTCAGWLGLEPFATSGQYTYEEFVEFCHSQEFGSDIWSESAVLSNLIVVFHIDSNMTSDCALALIAAVHFVKCHAETVPFCTRLLTASNEEKPRALSELASYFGVGPVHSFAISHEGEGGWYGANHNVIDTRDNEWPSKYRKQVRKGLQRQVVIYSPSMISMPASMETAVDRYGFKTMNVENTLYWRLFAIEAPEVRMPLPLEFDEVHVIVDHSRYLRVYDSVTRQVTHMNVSMSAEEREDQVAVAFRAAKPPTRVTFYIHGRTVDEYVCAGRARRRLSVCNAQAGGFLGSVRQFKRWGLDTDVASCFFSSPMEKDVFKTMSRRLEVQLQTASASKLDVALFRRLLPIVGYDHRLALFVGLPSEGDAVTLTKIRWAALTSVGVNKFVKFPDGNSIMGRENCRMMSVKHGSATPFHIFGTTWTALNLWGDVCQASRCSTVFPASQEWIEYPLTEVQIHIPSWRQIEETAKSLSTAVGIALPDSDFCNLDCLEARQLQRHLLDAYVFQLTRTIDSSRNLMDLATGTLLADNGVTEWTTKAADRAGETSLFGVYSDMERMANQNTVRLHDWTWIPASVVVD</sequence>
<keyword evidence="2" id="KW-1185">Reference proteome</keyword>